<protein>
    <submittedName>
        <fullName evidence="1">Uncharacterized protein</fullName>
    </submittedName>
</protein>
<evidence type="ECO:0000313" key="2">
    <source>
        <dbReference type="Proteomes" id="UP001576784"/>
    </source>
</evidence>
<name>A0ABV4Y375_9CYAN</name>
<dbReference type="Proteomes" id="UP001576784">
    <property type="component" value="Unassembled WGS sequence"/>
</dbReference>
<organism evidence="1 2">
    <name type="scientific">Floridaenema flaviceps BLCC-F50</name>
    <dbReference type="NCBI Taxonomy" id="3153642"/>
    <lineage>
        <taxon>Bacteria</taxon>
        <taxon>Bacillati</taxon>
        <taxon>Cyanobacteriota</taxon>
        <taxon>Cyanophyceae</taxon>
        <taxon>Oscillatoriophycideae</taxon>
        <taxon>Aerosakkonematales</taxon>
        <taxon>Aerosakkonemataceae</taxon>
        <taxon>Floridanema</taxon>
        <taxon>Floridanema flaviceps</taxon>
    </lineage>
</organism>
<dbReference type="EMBL" id="JBHFNR010000269">
    <property type="protein sequence ID" value="MFB2897918.1"/>
    <property type="molecule type" value="Genomic_DNA"/>
</dbReference>
<comment type="caution">
    <text evidence="1">The sequence shown here is derived from an EMBL/GenBank/DDBJ whole genome shotgun (WGS) entry which is preliminary data.</text>
</comment>
<gene>
    <name evidence="1" type="ORF">ACE1CI_33815</name>
</gene>
<reference evidence="1 2" key="1">
    <citation type="submission" date="2024-09" db="EMBL/GenBank/DDBJ databases">
        <title>Floridaenema gen nov. (Aerosakkonemataceae, Aerosakkonematales ord. nov., Cyanobacteria) from benthic tropical and subtropical fresh waters, with the description of four new species.</title>
        <authorList>
            <person name="Moretto J.A."/>
            <person name="Berthold D.E."/>
            <person name="Lefler F.W."/>
            <person name="Huang I.-S."/>
            <person name="Laughinghouse H. IV."/>
        </authorList>
    </citation>
    <scope>NUCLEOTIDE SEQUENCE [LARGE SCALE GENOMIC DNA]</scope>
    <source>
        <strain evidence="1 2">BLCC-F50</strain>
    </source>
</reference>
<sequence>MTGIEHLIKYGIDEGRTSSLGFDVRYYLEHNADLKAAGLNYQQAFQHFIMYGLQEGRVRVRSCVVIDVGAIGLVQMESAFVCGDRCGCDRTCSNGACFVTLNQWQKPGLSYQLETQILQATNPPYNVKIPREQ</sequence>
<dbReference type="RefSeq" id="WP_413267524.1">
    <property type="nucleotide sequence ID" value="NZ_JBHFNR010000269.1"/>
</dbReference>
<keyword evidence="2" id="KW-1185">Reference proteome</keyword>
<proteinExistence type="predicted"/>
<accession>A0ABV4Y375</accession>
<evidence type="ECO:0000313" key="1">
    <source>
        <dbReference type="EMBL" id="MFB2897918.1"/>
    </source>
</evidence>